<dbReference type="InterPro" id="IPR015797">
    <property type="entry name" value="NUDIX_hydrolase-like_dom_sf"/>
</dbReference>
<sequence>MVWLSPFIVNNKGEVLYCRSVKWKGLVPPGGHVEYGETLIDALKRETREETGLDIEPIKLINAGEMIEPEEFYKPYHLVYFHFLCRTRSGTIKLDNRELTGYEWVDPEVALKRKDILAKDTLRKLLNGKKITRS</sequence>
<evidence type="ECO:0000256" key="2">
    <source>
        <dbReference type="ARBA" id="ARBA00022801"/>
    </source>
</evidence>
<dbReference type="PANTHER" id="PTHR43046">
    <property type="entry name" value="GDP-MANNOSE MANNOSYL HYDROLASE"/>
    <property type="match status" value="1"/>
</dbReference>
<dbReference type="EMBL" id="MHCV01000037">
    <property type="protein sequence ID" value="OGY27228.1"/>
    <property type="molecule type" value="Genomic_DNA"/>
</dbReference>
<dbReference type="Proteomes" id="UP000177900">
    <property type="component" value="Unassembled WGS sequence"/>
</dbReference>
<evidence type="ECO:0000256" key="3">
    <source>
        <dbReference type="ARBA" id="ARBA00022842"/>
    </source>
</evidence>
<dbReference type="Gene3D" id="3.90.79.10">
    <property type="entry name" value="Nucleoside Triphosphate Pyrophosphohydrolase"/>
    <property type="match status" value="1"/>
</dbReference>
<evidence type="ECO:0000259" key="4">
    <source>
        <dbReference type="PROSITE" id="PS51462"/>
    </source>
</evidence>
<dbReference type="Pfam" id="PF00293">
    <property type="entry name" value="NUDIX"/>
    <property type="match status" value="1"/>
</dbReference>
<dbReference type="GO" id="GO:0016787">
    <property type="term" value="F:hydrolase activity"/>
    <property type="evidence" value="ECO:0007669"/>
    <property type="project" value="UniProtKB-KW"/>
</dbReference>
<organism evidence="5 6">
    <name type="scientific">Candidatus Woykebacteria bacterium RIFCSPHIGHO2_01_FULL_39_12</name>
    <dbReference type="NCBI Taxonomy" id="1802599"/>
    <lineage>
        <taxon>Bacteria</taxon>
        <taxon>Candidatus Woykeibacteriota</taxon>
    </lineage>
</organism>
<dbReference type="AlphaFoldDB" id="A0A1G1WHM3"/>
<proteinExistence type="predicted"/>
<dbReference type="PROSITE" id="PS51462">
    <property type="entry name" value="NUDIX"/>
    <property type="match status" value="1"/>
</dbReference>
<keyword evidence="2" id="KW-0378">Hydrolase</keyword>
<comment type="caution">
    <text evidence="5">The sequence shown here is derived from an EMBL/GenBank/DDBJ whole genome shotgun (WGS) entry which is preliminary data.</text>
</comment>
<accession>A0A1G1WHM3</accession>
<feature type="domain" description="Nudix hydrolase" evidence="4">
    <location>
        <begin position="1"/>
        <end position="130"/>
    </location>
</feature>
<evidence type="ECO:0000313" key="6">
    <source>
        <dbReference type="Proteomes" id="UP000177900"/>
    </source>
</evidence>
<protein>
    <recommendedName>
        <fullName evidence="4">Nudix hydrolase domain-containing protein</fullName>
    </recommendedName>
</protein>
<dbReference type="PROSITE" id="PS00893">
    <property type="entry name" value="NUDIX_BOX"/>
    <property type="match status" value="1"/>
</dbReference>
<dbReference type="SUPFAM" id="SSF55811">
    <property type="entry name" value="Nudix"/>
    <property type="match status" value="1"/>
</dbReference>
<reference evidence="5 6" key="1">
    <citation type="journal article" date="2016" name="Nat. Commun.">
        <title>Thousands of microbial genomes shed light on interconnected biogeochemical processes in an aquifer system.</title>
        <authorList>
            <person name="Anantharaman K."/>
            <person name="Brown C.T."/>
            <person name="Hug L.A."/>
            <person name="Sharon I."/>
            <person name="Castelle C.J."/>
            <person name="Probst A.J."/>
            <person name="Thomas B.C."/>
            <person name="Singh A."/>
            <person name="Wilkins M.J."/>
            <person name="Karaoz U."/>
            <person name="Brodie E.L."/>
            <person name="Williams K.H."/>
            <person name="Hubbard S.S."/>
            <person name="Banfield J.F."/>
        </authorList>
    </citation>
    <scope>NUCLEOTIDE SEQUENCE [LARGE SCALE GENOMIC DNA]</scope>
</reference>
<dbReference type="InterPro" id="IPR020084">
    <property type="entry name" value="NUDIX_hydrolase_CS"/>
</dbReference>
<evidence type="ECO:0000256" key="1">
    <source>
        <dbReference type="ARBA" id="ARBA00001946"/>
    </source>
</evidence>
<comment type="cofactor">
    <cofactor evidence="1">
        <name>Mg(2+)</name>
        <dbReference type="ChEBI" id="CHEBI:18420"/>
    </cofactor>
</comment>
<keyword evidence="3" id="KW-0460">Magnesium</keyword>
<name>A0A1G1WHM3_9BACT</name>
<evidence type="ECO:0000313" key="5">
    <source>
        <dbReference type="EMBL" id="OGY27228.1"/>
    </source>
</evidence>
<dbReference type="PANTHER" id="PTHR43046:SF12">
    <property type="entry name" value="GDP-MANNOSE MANNOSYL HYDROLASE"/>
    <property type="match status" value="1"/>
</dbReference>
<dbReference type="InterPro" id="IPR000086">
    <property type="entry name" value="NUDIX_hydrolase_dom"/>
</dbReference>
<gene>
    <name evidence="5" type="ORF">A2864_01720</name>
</gene>